<evidence type="ECO:0000256" key="4">
    <source>
        <dbReference type="ARBA" id="ARBA00022679"/>
    </source>
</evidence>
<comment type="cofactor">
    <cofactor evidence="1">
        <name>Mn(2+)</name>
        <dbReference type="ChEBI" id="CHEBI:29035"/>
    </cofactor>
</comment>
<evidence type="ECO:0000256" key="20">
    <source>
        <dbReference type="ARBA" id="ARBA00034003"/>
    </source>
</evidence>
<evidence type="ECO:0000256" key="14">
    <source>
        <dbReference type="ARBA" id="ARBA00023125"/>
    </source>
</evidence>
<dbReference type="InterPro" id="IPR014146">
    <property type="entry name" value="LigD_ligase_dom"/>
</dbReference>
<evidence type="ECO:0000256" key="19">
    <source>
        <dbReference type="ARBA" id="ARBA00029943"/>
    </source>
</evidence>
<dbReference type="PROSITE" id="PS50160">
    <property type="entry name" value="DNA_LIGASE_A3"/>
    <property type="match status" value="1"/>
</dbReference>
<dbReference type="InterPro" id="IPR012310">
    <property type="entry name" value="DNA_ligase_ATP-dep_cent"/>
</dbReference>
<dbReference type="InterPro" id="IPR012340">
    <property type="entry name" value="NA-bd_OB-fold"/>
</dbReference>
<evidence type="ECO:0000256" key="22">
    <source>
        <dbReference type="ARBA" id="ARBA00049990"/>
    </source>
</evidence>
<name>C7M9M4_BRAFD</name>
<sequence>MATREQQVEIDGRRLKLSNLDKVLYPQTGTIKGEVIDYYHRIAPVLVPQATRRPATRKRWVDGVGTAQSPGKVFFRKDLESHAPQWVPRADIQHSDGTSTYPLVDEPAVLVWLAQLAALEVHTPQWRFDDALAPAPPDRLVLDLDPGEGAGLPECARVAAWCREILTDMGLESYPVTSGSKGIHLYAPLDGSADSEEVDAVAHELARALETDHPEEVISTQTRAKRAGKVLVDWSQNNGSKTTVCPYSLRGRLRPTVAAPRTWEEVEDPALAQLELDEVLARVEDGVDPLAPLGLAAEGDAEETGPSSAGRARDRLEAYRAKRDPERTPEPVPEAGIGSDAAQEALEDEEPMFVIQEHHASSLHWDFRLQHAGVLVSWAVPKGPPLEVDVKRLAVQTEDHPLEYGTFEGTIPEDEYGGGDVTLWDAGSIEIEKWREDREVIVVCHGRPDGGLGGVPRRFVFLHTGGMRGGRRTAAAKEKAEANWLLHLMKDQPEPDASRSDDAAPAPEDDAAAPEDAPVAELGEPLAPMLATLGRREDIRDEDDWAYEMKWDGVRVIATVRGTTVRLTSRGGKDMTAAFPELAELLDAVEPALREAGETVLDGEIVALDRHDRPSFSRLQQRLGLTRQRDVDRARQQVEAHVMLFDLLVRGGDSLLRTPYRERREQLFAAVHATEHVQLPHADHGEVEEAIALSKRLQLEGVMAKKESGVYQPGKRTRTWIKLKNARHQEVVVIGWRHGKGERSGSLGSLLLAVPDSEGELRYAGRVGTGFTDRDLEEIAARLRSRSRKTPPVDDVPAADRRDAEWVRADLVGEVQHTERTADGRLRHPVWRGWRPEKNVADLQWES</sequence>
<dbReference type="Proteomes" id="UP000001919">
    <property type="component" value="Chromosome"/>
</dbReference>
<evidence type="ECO:0000256" key="17">
    <source>
        <dbReference type="ARBA" id="ARBA00023211"/>
    </source>
</evidence>
<evidence type="ECO:0000313" key="25">
    <source>
        <dbReference type="EMBL" id="ACU84568.1"/>
    </source>
</evidence>
<keyword evidence="18" id="KW-0511">Multifunctional enzyme</keyword>
<evidence type="ECO:0000256" key="6">
    <source>
        <dbReference type="ARBA" id="ARBA00022722"/>
    </source>
</evidence>
<dbReference type="Gene3D" id="3.90.920.10">
    <property type="entry name" value="DNA primase, PRIM domain"/>
    <property type="match status" value="1"/>
</dbReference>
<dbReference type="Pfam" id="PF04679">
    <property type="entry name" value="DNA_ligase_A_C"/>
    <property type="match status" value="1"/>
</dbReference>
<keyword evidence="26" id="KW-1185">Reference proteome</keyword>
<dbReference type="STRING" id="446465.Bfae_07110"/>
<evidence type="ECO:0000256" key="15">
    <source>
        <dbReference type="ARBA" id="ARBA00023172"/>
    </source>
</evidence>
<evidence type="ECO:0000256" key="11">
    <source>
        <dbReference type="ARBA" id="ARBA00022839"/>
    </source>
</evidence>
<dbReference type="eggNOG" id="COG3285">
    <property type="taxonomic scope" value="Bacteria"/>
</dbReference>
<evidence type="ECO:0000313" key="26">
    <source>
        <dbReference type="Proteomes" id="UP000001919"/>
    </source>
</evidence>
<keyword evidence="16" id="KW-0234">DNA repair</keyword>
<evidence type="ECO:0000256" key="21">
    <source>
        <dbReference type="ARBA" id="ARBA00049981"/>
    </source>
</evidence>
<dbReference type="PROSITE" id="PS00333">
    <property type="entry name" value="DNA_LIGASE_A2"/>
    <property type="match status" value="1"/>
</dbReference>
<dbReference type="AlphaFoldDB" id="C7M9M4"/>
<dbReference type="NCBIfam" id="TIGR02779">
    <property type="entry name" value="NHEJ_ligase_lig"/>
    <property type="match status" value="1"/>
</dbReference>
<dbReference type="GO" id="GO:0004527">
    <property type="term" value="F:exonuclease activity"/>
    <property type="evidence" value="ECO:0007669"/>
    <property type="project" value="UniProtKB-KW"/>
</dbReference>
<dbReference type="CDD" id="cd07971">
    <property type="entry name" value="OBF_DNA_ligase_LigD"/>
    <property type="match status" value="1"/>
</dbReference>
<evidence type="ECO:0000256" key="10">
    <source>
        <dbReference type="ARBA" id="ARBA00022801"/>
    </source>
</evidence>
<dbReference type="PANTHER" id="PTHR42705">
    <property type="entry name" value="BIFUNCTIONAL NON-HOMOLOGOUS END JOINING PROTEIN LIGD"/>
    <property type="match status" value="1"/>
</dbReference>
<dbReference type="Gene3D" id="3.30.1490.70">
    <property type="match status" value="1"/>
</dbReference>
<dbReference type="SUPFAM" id="SSF50249">
    <property type="entry name" value="Nucleic acid-binding proteins"/>
    <property type="match status" value="1"/>
</dbReference>
<dbReference type="GO" id="GO:0003677">
    <property type="term" value="F:DNA binding"/>
    <property type="evidence" value="ECO:0007669"/>
    <property type="project" value="UniProtKB-KW"/>
</dbReference>
<keyword evidence="14" id="KW-0238">DNA-binding</keyword>
<keyword evidence="9" id="KW-0227">DNA damage</keyword>
<evidence type="ECO:0000256" key="16">
    <source>
        <dbReference type="ARBA" id="ARBA00023204"/>
    </source>
</evidence>
<protein>
    <recommendedName>
        <fullName evidence="2">DNA ligase (ATP)</fullName>
        <ecNumber evidence="2">6.5.1.1</ecNumber>
    </recommendedName>
    <alternativeName>
        <fullName evidence="19">NHEJ DNA polymerase</fullName>
    </alternativeName>
</protein>
<keyword evidence="15" id="KW-0233">DNA recombination</keyword>
<evidence type="ECO:0000256" key="3">
    <source>
        <dbReference type="ARBA" id="ARBA00022598"/>
    </source>
</evidence>
<dbReference type="InterPro" id="IPR033649">
    <property type="entry name" value="MtLigD_Pol-like"/>
</dbReference>
<dbReference type="GO" id="GO:0003887">
    <property type="term" value="F:DNA-directed DNA polymerase activity"/>
    <property type="evidence" value="ECO:0007669"/>
    <property type="project" value="UniProtKB-KW"/>
</dbReference>
<dbReference type="NCBIfam" id="TIGR02778">
    <property type="entry name" value="ligD_pol"/>
    <property type="match status" value="1"/>
</dbReference>
<reference evidence="25 26" key="1">
    <citation type="journal article" date="2009" name="Stand. Genomic Sci.">
        <title>Complete genome sequence of Brachybacterium faecium type strain (Schefferle 6-10).</title>
        <authorList>
            <person name="Lapidus A."/>
            <person name="Pukall R."/>
            <person name="Labuttii K."/>
            <person name="Copeland A."/>
            <person name="Del Rio T.G."/>
            <person name="Nolan M."/>
            <person name="Chen F."/>
            <person name="Lucas S."/>
            <person name="Tice H."/>
            <person name="Cheng J.F."/>
            <person name="Bruce D."/>
            <person name="Goodwin L."/>
            <person name="Pitluck S."/>
            <person name="Rohde M."/>
            <person name="Goker M."/>
            <person name="Pati A."/>
            <person name="Ivanova N."/>
            <person name="Mavrommatis K."/>
            <person name="Chen A."/>
            <person name="Palaniappan K."/>
            <person name="D'haeseleer P."/>
            <person name="Chain P."/>
            <person name="Bristow J."/>
            <person name="Eisen J.A."/>
            <person name="Markowitz V."/>
            <person name="Hugenholtz P."/>
            <person name="Kyrpides N.C."/>
            <person name="Klenk H.P."/>
        </authorList>
    </citation>
    <scope>NUCLEOTIDE SEQUENCE [LARGE SCALE GENOMIC DNA]</scope>
    <source>
        <strain evidence="26">ATCC 43885 / DSM 4810 / JCM 11609 / LMG 19847 / NBRC 14762 / NCIMB 9860 / 6-10</strain>
    </source>
</reference>
<evidence type="ECO:0000256" key="5">
    <source>
        <dbReference type="ARBA" id="ARBA00022695"/>
    </source>
</evidence>
<keyword evidence="7" id="KW-0479">Metal-binding</keyword>
<feature type="region of interest" description="Disordered" evidence="23">
    <location>
        <begin position="492"/>
        <end position="526"/>
    </location>
</feature>
<comment type="catalytic activity">
    <reaction evidence="20">
        <text>ATP + (deoxyribonucleotide)n-3'-hydroxyl + 5'-phospho-(deoxyribonucleotide)m = (deoxyribonucleotide)n+m + AMP + diphosphate.</text>
        <dbReference type="EC" id="6.5.1.1"/>
    </reaction>
</comment>
<feature type="compositionally biased region" description="Basic and acidic residues" evidence="23">
    <location>
        <begin position="492"/>
        <end position="502"/>
    </location>
</feature>
<dbReference type="CDD" id="cd07906">
    <property type="entry name" value="Adenylation_DNA_ligase_LigD_LigC"/>
    <property type="match status" value="1"/>
</dbReference>
<proteinExistence type="inferred from homology"/>
<feature type="domain" description="ATP-dependent DNA ligase family profile" evidence="24">
    <location>
        <begin position="633"/>
        <end position="756"/>
    </location>
</feature>
<keyword evidence="4" id="KW-0808">Transferase</keyword>
<dbReference type="GO" id="GO:0006281">
    <property type="term" value="P:DNA repair"/>
    <property type="evidence" value="ECO:0007669"/>
    <property type="project" value="UniProtKB-KW"/>
</dbReference>
<feature type="region of interest" description="Disordered" evidence="23">
    <location>
        <begin position="293"/>
        <end position="313"/>
    </location>
</feature>
<evidence type="ECO:0000256" key="13">
    <source>
        <dbReference type="ARBA" id="ARBA00022932"/>
    </source>
</evidence>
<comment type="similarity">
    <text evidence="21">In the C-terminal section; belongs to the ATP-dependent DNA ligase family.</text>
</comment>
<gene>
    <name evidence="25" type="ordered locus">Bfae_07110</name>
</gene>
<dbReference type="InterPro" id="IPR012309">
    <property type="entry name" value="DNA_ligase_ATP-dep_C"/>
</dbReference>
<dbReference type="Pfam" id="PF13298">
    <property type="entry name" value="LigD_N"/>
    <property type="match status" value="1"/>
</dbReference>
<evidence type="ECO:0000256" key="7">
    <source>
        <dbReference type="ARBA" id="ARBA00022723"/>
    </source>
</evidence>
<dbReference type="InterPro" id="IPR014145">
    <property type="entry name" value="LigD_pol_dom"/>
</dbReference>
<keyword evidence="8" id="KW-0547">Nucleotide-binding</keyword>
<keyword evidence="6" id="KW-0540">Nuclease</keyword>
<evidence type="ECO:0000256" key="2">
    <source>
        <dbReference type="ARBA" id="ARBA00012727"/>
    </source>
</evidence>
<dbReference type="eggNOG" id="COG1793">
    <property type="taxonomic scope" value="Bacteria"/>
</dbReference>
<dbReference type="Pfam" id="PF01068">
    <property type="entry name" value="DNA_ligase_A_M"/>
    <property type="match status" value="1"/>
</dbReference>
<dbReference type="EMBL" id="CP001643">
    <property type="protein sequence ID" value="ACU84568.1"/>
    <property type="molecule type" value="Genomic_DNA"/>
</dbReference>
<dbReference type="Pfam" id="PF21686">
    <property type="entry name" value="LigD_Prim-Pol"/>
    <property type="match status" value="1"/>
</dbReference>
<keyword evidence="11" id="KW-0269">Exonuclease</keyword>
<comment type="similarity">
    <text evidence="22">In the N-terminal section; belongs to the LigD polymerase family.</text>
</comment>
<evidence type="ECO:0000256" key="8">
    <source>
        <dbReference type="ARBA" id="ARBA00022741"/>
    </source>
</evidence>
<dbReference type="InterPro" id="IPR052171">
    <property type="entry name" value="NHEJ_LigD"/>
</dbReference>
<evidence type="ECO:0000256" key="1">
    <source>
        <dbReference type="ARBA" id="ARBA00001936"/>
    </source>
</evidence>
<evidence type="ECO:0000256" key="18">
    <source>
        <dbReference type="ARBA" id="ARBA00023268"/>
    </source>
</evidence>
<evidence type="ECO:0000259" key="24">
    <source>
        <dbReference type="PROSITE" id="PS50160"/>
    </source>
</evidence>
<evidence type="ECO:0000256" key="12">
    <source>
        <dbReference type="ARBA" id="ARBA00022840"/>
    </source>
</evidence>
<dbReference type="OrthoDB" id="9802472at2"/>
<dbReference type="PATRIC" id="fig|446465.5.peg.702"/>
<dbReference type="Gene3D" id="3.30.470.30">
    <property type="entry name" value="DNA ligase/mRNA capping enzyme"/>
    <property type="match status" value="1"/>
</dbReference>
<evidence type="ECO:0000256" key="23">
    <source>
        <dbReference type="SAM" id="MobiDB-lite"/>
    </source>
</evidence>
<accession>C7M9M4</accession>
<keyword evidence="10" id="KW-0378">Hydrolase</keyword>
<dbReference type="NCBIfam" id="NF007210">
    <property type="entry name" value="PRK09632.1"/>
    <property type="match status" value="1"/>
</dbReference>
<dbReference type="EC" id="6.5.1.1" evidence="2"/>
<dbReference type="SUPFAM" id="SSF56091">
    <property type="entry name" value="DNA ligase/mRNA capping enzyme, catalytic domain"/>
    <property type="match status" value="1"/>
</dbReference>
<keyword evidence="3 25" id="KW-0436">Ligase</keyword>
<keyword evidence="5" id="KW-0548">Nucleotidyltransferase</keyword>
<keyword evidence="13" id="KW-0239">DNA-directed DNA polymerase</keyword>
<keyword evidence="12" id="KW-0067">ATP-binding</keyword>
<dbReference type="Gene3D" id="2.40.50.140">
    <property type="entry name" value="Nucleic acid-binding proteins"/>
    <property type="match status" value="1"/>
</dbReference>
<dbReference type="InterPro" id="IPR016059">
    <property type="entry name" value="DNA_ligase_ATP-dep_CS"/>
</dbReference>
<keyword evidence="17" id="KW-0464">Manganese</keyword>
<dbReference type="HOGENOM" id="CLU_008325_2_1_11"/>
<dbReference type="GO" id="GO:0046872">
    <property type="term" value="F:metal ion binding"/>
    <property type="evidence" value="ECO:0007669"/>
    <property type="project" value="UniProtKB-KW"/>
</dbReference>
<dbReference type="GO" id="GO:0006310">
    <property type="term" value="P:DNA recombination"/>
    <property type="evidence" value="ECO:0007669"/>
    <property type="project" value="UniProtKB-KW"/>
</dbReference>
<organism evidence="25 26">
    <name type="scientific">Brachybacterium faecium (strain ATCC 43885 / DSM 4810 / JCM 11609 / LMG 19847 / NBRC 14762 / NCIMB 9860 / 6-10)</name>
    <dbReference type="NCBI Taxonomy" id="446465"/>
    <lineage>
        <taxon>Bacteria</taxon>
        <taxon>Bacillati</taxon>
        <taxon>Actinomycetota</taxon>
        <taxon>Actinomycetes</taxon>
        <taxon>Micrococcales</taxon>
        <taxon>Dermabacteraceae</taxon>
        <taxon>Brachybacterium</taxon>
    </lineage>
</organism>
<dbReference type="InterPro" id="IPR014144">
    <property type="entry name" value="LigD_PE_domain"/>
</dbReference>
<dbReference type="KEGG" id="bfa:Bfae_07110"/>
<dbReference type="CDD" id="cd04863">
    <property type="entry name" value="MtLigD_Pol_like"/>
    <property type="match status" value="1"/>
</dbReference>
<dbReference type="GO" id="GO:0005524">
    <property type="term" value="F:ATP binding"/>
    <property type="evidence" value="ECO:0007669"/>
    <property type="project" value="UniProtKB-KW"/>
</dbReference>
<evidence type="ECO:0000256" key="9">
    <source>
        <dbReference type="ARBA" id="ARBA00022763"/>
    </source>
</evidence>
<dbReference type="PANTHER" id="PTHR42705:SF2">
    <property type="entry name" value="BIFUNCTIONAL NON-HOMOLOGOUS END JOINING PROTEIN LIGD"/>
    <property type="match status" value="1"/>
</dbReference>
<dbReference type="GO" id="GO:0003910">
    <property type="term" value="F:DNA ligase (ATP) activity"/>
    <property type="evidence" value="ECO:0007669"/>
    <property type="project" value="UniProtKB-EC"/>
</dbReference>